<feature type="domain" description="Immunity protein 43" evidence="1">
    <location>
        <begin position="16"/>
        <end position="200"/>
    </location>
</feature>
<sequence length="203" mass="24071">MKNLIIWGYPRKDIDKQKENNIPVNRLIGISEHFNPKKTHPDFDYDWVRGGIHDKIVPMPKEVIICIKQIKSISFDFLPFIGKFYLIYKNLLDFIVNEGFDYNFEKSLALLVNTKGIPLTEEPFYLMRIIRWKIKEEIIYPDLHGKNDGFSLDAFSKSDKNVFLTQNENYIGTLIFNELLKDELLSRFKNPFLYTLTEWKTHS</sequence>
<dbReference type="InterPro" id="IPR029079">
    <property type="entry name" value="Imm43"/>
</dbReference>
<evidence type="ECO:0000313" key="2">
    <source>
        <dbReference type="EMBL" id="AZR58691.1"/>
    </source>
</evidence>
<organism evidence="2 3">
    <name type="scientific">Eikenella corrodens</name>
    <dbReference type="NCBI Taxonomy" id="539"/>
    <lineage>
        <taxon>Bacteria</taxon>
        <taxon>Pseudomonadati</taxon>
        <taxon>Pseudomonadota</taxon>
        <taxon>Betaproteobacteria</taxon>
        <taxon>Neisseriales</taxon>
        <taxon>Neisseriaceae</taxon>
        <taxon>Eikenella</taxon>
    </lineage>
</organism>
<name>A0A3S9SGN2_EIKCO</name>
<dbReference type="OrthoDB" id="9429682at2"/>
<gene>
    <name evidence="2" type="ORF">ELB75_00710</name>
</gene>
<proteinExistence type="predicted"/>
<evidence type="ECO:0000313" key="3">
    <source>
        <dbReference type="Proteomes" id="UP000282435"/>
    </source>
</evidence>
<dbReference type="RefSeq" id="WP_126982256.1">
    <property type="nucleotide sequence ID" value="NZ_CP034670.1"/>
</dbReference>
<dbReference type="EMBL" id="CP034670">
    <property type="protein sequence ID" value="AZR58691.1"/>
    <property type="molecule type" value="Genomic_DNA"/>
</dbReference>
<accession>A0A3S9SGN2</accession>
<dbReference type="Pfam" id="PF15570">
    <property type="entry name" value="Imm43"/>
    <property type="match status" value="1"/>
</dbReference>
<reference evidence="2 3" key="1">
    <citation type="submission" date="2018-12" db="EMBL/GenBank/DDBJ databases">
        <title>Genome sequencing of Eikenella corrodens KCOM 3110 (= JS217).</title>
        <authorList>
            <person name="Koo J.-K."/>
            <person name="Park S.-N."/>
            <person name="Lim Y.K."/>
        </authorList>
    </citation>
    <scope>NUCLEOTIDE SEQUENCE [LARGE SCALE GENOMIC DNA]</scope>
    <source>
        <strain evidence="2 3">KCOM 3110</strain>
    </source>
</reference>
<dbReference type="AlphaFoldDB" id="A0A3S9SGN2"/>
<dbReference type="Proteomes" id="UP000282435">
    <property type="component" value="Chromosome"/>
</dbReference>
<protein>
    <recommendedName>
        <fullName evidence="1">Immunity protein 43 domain-containing protein</fullName>
    </recommendedName>
</protein>
<evidence type="ECO:0000259" key="1">
    <source>
        <dbReference type="Pfam" id="PF15570"/>
    </source>
</evidence>